<dbReference type="OrthoDB" id="5574788at2759"/>
<comment type="caution">
    <text evidence="2">The sequence shown here is derived from an EMBL/GenBank/DDBJ whole genome shotgun (WGS) entry which is preliminary data.</text>
</comment>
<feature type="region of interest" description="Disordered" evidence="1">
    <location>
        <begin position="143"/>
        <end position="230"/>
    </location>
</feature>
<dbReference type="EMBL" id="JANBOI010000008">
    <property type="protein sequence ID" value="KAJ1735914.1"/>
    <property type="molecule type" value="Genomic_DNA"/>
</dbReference>
<organism evidence="2 3">
    <name type="scientific">Coemansia biformis</name>
    <dbReference type="NCBI Taxonomy" id="1286918"/>
    <lineage>
        <taxon>Eukaryota</taxon>
        <taxon>Fungi</taxon>
        <taxon>Fungi incertae sedis</taxon>
        <taxon>Zoopagomycota</taxon>
        <taxon>Kickxellomycotina</taxon>
        <taxon>Kickxellomycetes</taxon>
        <taxon>Kickxellales</taxon>
        <taxon>Kickxellaceae</taxon>
        <taxon>Coemansia</taxon>
    </lineage>
</organism>
<reference evidence="2" key="1">
    <citation type="submission" date="2022-07" db="EMBL/GenBank/DDBJ databases">
        <title>Phylogenomic reconstructions and comparative analyses of Kickxellomycotina fungi.</title>
        <authorList>
            <person name="Reynolds N.K."/>
            <person name="Stajich J.E."/>
            <person name="Barry K."/>
            <person name="Grigoriev I.V."/>
            <person name="Crous P."/>
            <person name="Smith M.E."/>
        </authorList>
    </citation>
    <scope>NUCLEOTIDE SEQUENCE</scope>
    <source>
        <strain evidence="2">BCRC 34381</strain>
    </source>
</reference>
<sequence>MVFTVGTFDDDEGSRNLVPPAPAADTPARPANAANGAQHRRQPLFTMGSHSEMSDMDGGAAAVHVPGESDSNSCSGGGSGSSDDDDDDDDDDDYDDDEVDDDDDDDEADDGDEVDDDEGDDDAPVEQGPVCCSNQLHACKATTSLSQLGQPPHSPVADDGATDTPPPCDSIGASAPAVQAEAPDGVQPSRARTAPPRDCSARPRKRPSARRLHTRKATALRARTRPGAAHRATLVAGGVADSSYVDYSGSDAGSDAVVSDVAVSDTAALDAAVAPQSSMHSSTATLGSASQGGDSATTTSIDSPHPDNAGEPEAPAGAPAEPAVAAVRQAAHEQPHDEQPAGTPQGTYVPKAVKRSMESQRQQSIVEKEEEDMALASALLTGITCSPNHPSGMAPHVFLAPDSPAYREQIRHTERAYAHVRTMAQPLLASIVRCIGLREQYQAAATSRSRSRALRRPPAPDLRASAPGSDWWSSLLPPPLSDSRDHRLPPGYSRLRHTDLPRWLLPPDATRGGASAPEMAHHASDTACCPHVHELRSRAAELGLVRQQALSANRGGAPSPMRLHASTAAATAAAHETWRGRRIPGLLGVNVYASNVVPNAPAPRSLQSLDAGILGSSSESAVAPRSNNLAPPYRRHGTVYGHAAANAANAAAHPGGAAAAAHAAAGAATSPGIAGGPGAALRRHDSIPASRPHTSSIHESDPRRTSYFDRLSIDEARPRTASSVAHQTPAGLLRRVISGLTGGSAALGSPQ</sequence>
<proteinExistence type="predicted"/>
<feature type="region of interest" description="Disordered" evidence="1">
    <location>
        <begin position="445"/>
        <end position="468"/>
    </location>
</feature>
<feature type="compositionally biased region" description="Basic residues" evidence="1">
    <location>
        <begin position="202"/>
        <end position="224"/>
    </location>
</feature>
<evidence type="ECO:0000256" key="1">
    <source>
        <dbReference type="SAM" id="MobiDB-lite"/>
    </source>
</evidence>
<accession>A0A9W7YI57</accession>
<feature type="compositionally biased region" description="Low complexity" evidence="1">
    <location>
        <begin position="23"/>
        <end position="34"/>
    </location>
</feature>
<protein>
    <submittedName>
        <fullName evidence="2">Uncharacterized protein</fullName>
    </submittedName>
</protein>
<feature type="compositionally biased region" description="Low complexity" evidence="1">
    <location>
        <begin position="309"/>
        <end position="329"/>
    </location>
</feature>
<feature type="region of interest" description="Disordered" evidence="1">
    <location>
        <begin position="1"/>
        <end position="130"/>
    </location>
</feature>
<feature type="region of interest" description="Disordered" evidence="1">
    <location>
        <begin position="274"/>
        <end position="348"/>
    </location>
</feature>
<feature type="compositionally biased region" description="Basic and acidic residues" evidence="1">
    <location>
        <begin position="696"/>
        <end position="705"/>
    </location>
</feature>
<dbReference type="AlphaFoldDB" id="A0A9W7YI57"/>
<keyword evidence="3" id="KW-1185">Reference proteome</keyword>
<feature type="compositionally biased region" description="Polar residues" evidence="1">
    <location>
        <begin position="275"/>
        <end position="302"/>
    </location>
</feature>
<gene>
    <name evidence="2" type="ORF">LPJ61_000287</name>
</gene>
<feature type="compositionally biased region" description="Basic and acidic residues" evidence="1">
    <location>
        <begin position="330"/>
        <end position="339"/>
    </location>
</feature>
<dbReference type="Proteomes" id="UP001143981">
    <property type="component" value="Unassembled WGS sequence"/>
</dbReference>
<feature type="region of interest" description="Disordered" evidence="1">
    <location>
        <begin position="675"/>
        <end position="705"/>
    </location>
</feature>
<name>A0A9W7YI57_9FUNG</name>
<evidence type="ECO:0000313" key="3">
    <source>
        <dbReference type="Proteomes" id="UP001143981"/>
    </source>
</evidence>
<evidence type="ECO:0000313" key="2">
    <source>
        <dbReference type="EMBL" id="KAJ1735914.1"/>
    </source>
</evidence>
<feature type="compositionally biased region" description="Acidic residues" evidence="1">
    <location>
        <begin position="82"/>
        <end position="124"/>
    </location>
</feature>